<dbReference type="InterPro" id="IPR013216">
    <property type="entry name" value="Methyltransf_11"/>
</dbReference>
<feature type="domain" description="Methyltransferase type 11" evidence="2">
    <location>
        <begin position="95"/>
        <end position="174"/>
    </location>
</feature>
<dbReference type="EMBL" id="CAETWZ010000056">
    <property type="protein sequence ID" value="CAB4367915.1"/>
    <property type="molecule type" value="Genomic_DNA"/>
</dbReference>
<feature type="domain" description="23S rRNA (guanine(745)-N(1))-methyltransferase N-terminal" evidence="3">
    <location>
        <begin position="11"/>
        <end position="46"/>
    </location>
</feature>
<organism evidence="4">
    <name type="scientific">freshwater metagenome</name>
    <dbReference type="NCBI Taxonomy" id="449393"/>
    <lineage>
        <taxon>unclassified sequences</taxon>
        <taxon>metagenomes</taxon>
        <taxon>ecological metagenomes</taxon>
    </lineage>
</organism>
<accession>A0A6J6AGF1</accession>
<dbReference type="AlphaFoldDB" id="A0A6J6AGF1"/>
<dbReference type="PIRSF" id="PIRSF018249">
    <property type="entry name" value="MyrA_prd"/>
    <property type="match status" value="1"/>
</dbReference>
<dbReference type="GO" id="GO:0008757">
    <property type="term" value="F:S-adenosylmethionine-dependent methyltransferase activity"/>
    <property type="evidence" value="ECO:0007669"/>
    <property type="project" value="InterPro"/>
</dbReference>
<evidence type="ECO:0000313" key="4">
    <source>
        <dbReference type="EMBL" id="CAB4367915.1"/>
    </source>
</evidence>
<evidence type="ECO:0000259" key="2">
    <source>
        <dbReference type="Pfam" id="PF08241"/>
    </source>
</evidence>
<evidence type="ECO:0000256" key="1">
    <source>
        <dbReference type="SAM" id="MobiDB-lite"/>
    </source>
</evidence>
<dbReference type="Pfam" id="PF21302">
    <property type="entry name" value="Zn_ribbon_RlmA"/>
    <property type="match status" value="1"/>
</dbReference>
<name>A0A6J6AGF1_9ZZZZ</name>
<evidence type="ECO:0000259" key="3">
    <source>
        <dbReference type="Pfam" id="PF21302"/>
    </source>
</evidence>
<proteinExistence type="predicted"/>
<feature type="region of interest" description="Disordered" evidence="1">
    <location>
        <begin position="185"/>
        <end position="210"/>
    </location>
</feature>
<gene>
    <name evidence="4" type="ORF">UFOPK4179_00708</name>
</gene>
<dbReference type="CDD" id="cd02440">
    <property type="entry name" value="AdoMet_MTases"/>
    <property type="match status" value="1"/>
</dbReference>
<dbReference type="SUPFAM" id="SSF53335">
    <property type="entry name" value="S-adenosyl-L-methionine-dependent methyltransferases"/>
    <property type="match status" value="1"/>
</dbReference>
<dbReference type="InterPro" id="IPR016718">
    <property type="entry name" value="rRNA_m1G-MeTrfase_A_prd"/>
</dbReference>
<reference evidence="4" key="1">
    <citation type="submission" date="2020-05" db="EMBL/GenBank/DDBJ databases">
        <authorList>
            <person name="Chiriac C."/>
            <person name="Salcher M."/>
            <person name="Ghai R."/>
            <person name="Kavagutti S V."/>
        </authorList>
    </citation>
    <scope>NUCLEOTIDE SEQUENCE</scope>
</reference>
<feature type="compositionally biased region" description="Basic and acidic residues" evidence="1">
    <location>
        <begin position="190"/>
        <end position="205"/>
    </location>
</feature>
<dbReference type="Pfam" id="PF08241">
    <property type="entry name" value="Methyltransf_11"/>
    <property type="match status" value="1"/>
</dbReference>
<dbReference type="Gene3D" id="3.40.50.150">
    <property type="entry name" value="Vaccinia Virus protein VP39"/>
    <property type="match status" value="1"/>
</dbReference>
<dbReference type="InterPro" id="IPR048647">
    <property type="entry name" value="RlmA_N"/>
</dbReference>
<sequence>MAEHIEESAVFSCPHCSTELKLAQHEAHCVNGHSFDRSREGYINLIVGGRLPTATTSGDTPESLLARRRFFATHSYMPIATALKETLGVIDGPVLDVGCGEGFYLTHIDATEKYAIDIAKKAVQLTNKLIPTARCAVASAFRLPIMNHSCAAVFSVFSPHSFEEFQRVLQPGGTWVTVTPGPHHLQQMRPQRDQSILEREERRSEPPVQAQHAKRIQFDLDLSIEAARDLFSMTPLVWQTAANATPTTHVSVDVWVSRGTAS</sequence>
<protein>
    <submittedName>
        <fullName evidence="4">Unannotated protein</fullName>
    </submittedName>
</protein>
<dbReference type="InterPro" id="IPR029063">
    <property type="entry name" value="SAM-dependent_MTases_sf"/>
</dbReference>